<evidence type="ECO:0000313" key="3">
    <source>
        <dbReference type="Proteomes" id="UP001209570"/>
    </source>
</evidence>
<evidence type="ECO:0000313" key="2">
    <source>
        <dbReference type="EMBL" id="KAJ0405779.1"/>
    </source>
</evidence>
<organism evidence="2 3">
    <name type="scientific">Pythium insidiosum</name>
    <name type="common">Pythiosis disease agent</name>
    <dbReference type="NCBI Taxonomy" id="114742"/>
    <lineage>
        <taxon>Eukaryota</taxon>
        <taxon>Sar</taxon>
        <taxon>Stramenopiles</taxon>
        <taxon>Oomycota</taxon>
        <taxon>Peronosporomycetes</taxon>
        <taxon>Pythiales</taxon>
        <taxon>Pythiaceae</taxon>
        <taxon>Pythium</taxon>
    </lineage>
</organism>
<feature type="region of interest" description="Disordered" evidence="1">
    <location>
        <begin position="109"/>
        <end position="201"/>
    </location>
</feature>
<accession>A0AAD5QD65</accession>
<protein>
    <recommendedName>
        <fullName evidence="4">Trichohyalin-like protein</fullName>
    </recommendedName>
</protein>
<comment type="caution">
    <text evidence="2">The sequence shown here is derived from an EMBL/GenBank/DDBJ whole genome shotgun (WGS) entry which is preliminary data.</text>
</comment>
<feature type="region of interest" description="Disordered" evidence="1">
    <location>
        <begin position="412"/>
        <end position="444"/>
    </location>
</feature>
<name>A0AAD5QD65_PYTIN</name>
<evidence type="ECO:0000256" key="1">
    <source>
        <dbReference type="SAM" id="MobiDB-lite"/>
    </source>
</evidence>
<feature type="compositionally biased region" description="Basic and acidic residues" evidence="1">
    <location>
        <begin position="303"/>
        <end position="317"/>
    </location>
</feature>
<feature type="region of interest" description="Disordered" evidence="1">
    <location>
        <begin position="1"/>
        <end position="20"/>
    </location>
</feature>
<proteinExistence type="predicted"/>
<feature type="compositionally biased region" description="Low complexity" evidence="1">
    <location>
        <begin position="176"/>
        <end position="186"/>
    </location>
</feature>
<feature type="region of interest" description="Disordered" evidence="1">
    <location>
        <begin position="216"/>
        <end position="251"/>
    </location>
</feature>
<evidence type="ECO:0008006" key="4">
    <source>
        <dbReference type="Google" id="ProtNLM"/>
    </source>
</evidence>
<feature type="compositionally biased region" description="Basic and acidic residues" evidence="1">
    <location>
        <begin position="324"/>
        <end position="345"/>
    </location>
</feature>
<reference evidence="2" key="1">
    <citation type="submission" date="2021-12" db="EMBL/GenBank/DDBJ databases">
        <title>Prjna785345.</title>
        <authorList>
            <person name="Rujirawat T."/>
            <person name="Krajaejun T."/>
        </authorList>
    </citation>
    <scope>NUCLEOTIDE SEQUENCE</scope>
    <source>
        <strain evidence="2">Pi057C3</strain>
    </source>
</reference>
<feature type="region of interest" description="Disordered" evidence="1">
    <location>
        <begin position="303"/>
        <end position="345"/>
    </location>
</feature>
<feature type="compositionally biased region" description="Basic and acidic residues" evidence="1">
    <location>
        <begin position="219"/>
        <end position="243"/>
    </location>
</feature>
<dbReference type="Proteomes" id="UP001209570">
    <property type="component" value="Unassembled WGS sequence"/>
</dbReference>
<dbReference type="AlphaFoldDB" id="A0AAD5QD65"/>
<keyword evidence="3" id="KW-1185">Reference proteome</keyword>
<dbReference type="EMBL" id="JAKCXM010000040">
    <property type="protein sequence ID" value="KAJ0405779.1"/>
    <property type="molecule type" value="Genomic_DNA"/>
</dbReference>
<sequence>MTGKMALGRPRGSDTQSVMSMNSIRTVDREKLRDKARQLQMKENLRLTLCARIQQTLKKSPKVAEELAGEIMRQQQQRGLGYDISDSELSALVNGMIARRQEQKLLASTRLAEPEHPLAAVPPLGPKEKTSGRRSSSSSKDRSGRRASKPKSGGGKPTARAPTVTGSLAEEESVYLTQSQLQQLSTGFRLPPKVSPKKDKDNGIWEEIVKFSSVEEQAEAERKKEAREQARRALSTKLDEQVRTRQQQLEAEHRAASEYYLQSMERLKLQEEEERRKEEERLNRAKQLTKIQDEQRRIKAQQLERERQIKKAQEQKTAEALQRQMEEDRERERKRKEAEKNRIMRVLHENEEDMLRKQQLKDKEREMDLKLAEDYIKMEERKEAMRKKQLEDMANSVKARMKFFGDTAKAEMDAKAKEDEERVRKYQEEYDRQQAEIDRKKREDALRSSLSQQEYLRLQIQEKKEREAALKRDLNKQAELWKQERQDAERRERFMKQQLAHRNRSQQEMLLQQIREKESRSLEADQTLLEVQLNAKLLEKIHKQVGNGASVVSETQNRSREVSNFSVLALQFMNYVTS</sequence>
<gene>
    <name evidence="2" type="ORF">P43SY_003629</name>
</gene>